<dbReference type="FunFam" id="3.40.309.10:FF:000012">
    <property type="entry name" value="Betaine aldehyde dehydrogenase"/>
    <property type="match status" value="1"/>
</dbReference>
<dbReference type="RefSeq" id="WP_013604607.1">
    <property type="nucleotide sequence ID" value="NC_015151.1"/>
</dbReference>
<dbReference type="Pfam" id="PF00171">
    <property type="entry name" value="Aldedh"/>
    <property type="match status" value="1"/>
</dbReference>
<evidence type="ECO:0000259" key="6">
    <source>
        <dbReference type="Pfam" id="PF00171"/>
    </source>
</evidence>
<name>F0QYL2_VULM7</name>
<dbReference type="InterPro" id="IPR029510">
    <property type="entry name" value="Ald_DH_CS_GLU"/>
</dbReference>
<comment type="similarity">
    <text evidence="1 5">Belongs to the aldehyde dehydrogenase family.</text>
</comment>
<keyword evidence="3 5" id="KW-0560">Oxidoreductase</keyword>
<dbReference type="KEGG" id="vmo:VMUT_1240"/>
<dbReference type="GO" id="GO:0016620">
    <property type="term" value="F:oxidoreductase activity, acting on the aldehyde or oxo group of donors, NAD or NADP as acceptor"/>
    <property type="evidence" value="ECO:0007669"/>
    <property type="project" value="InterPro"/>
</dbReference>
<evidence type="ECO:0000256" key="5">
    <source>
        <dbReference type="RuleBase" id="RU003345"/>
    </source>
</evidence>
<dbReference type="AlphaFoldDB" id="F0QYL2"/>
<sequence length="473" mass="52222">MPKDREYYEIRNPADTRQIISKFPKLARDDVKAAISIAKDAFQKWSKTLPVERAKILYKTAEIIESRANDLARLLTMEEGKTLNDSVFEVVRTANLLRFYAGLITRAQGKVIPSQDRNTIILTTREPLGVIAVITPWNFPLSLPAWKVIPAIATGNTVVWKPASITPTIALELVKVFYEAGLPEGVLNLVTGPASEVGDELVTNKEIDAITFTGSLQTGKEINEKIGRQNRFIRIQLELGGKNATILSKNGDADLAIELTVRSAFGLTGQACTATSRFLVPEDMHDEVLNKLVERTKKVVVGNGLKNGVDMGPLASREQYEKVLSYIEIGKNEGAKLVYGGQPIRGDEEFDYGYFVMPTIFDQVTSDMRIAKEEIFGPVLAVMTYRTLDEAIDIVNSTEYGLIAGIITKDISEAARFAENVKAGVIKVNKPTIGLEPWVPYGGVKSSGNDVYKEMGEEAIEFFTKIKATYIGY</sequence>
<evidence type="ECO:0000256" key="2">
    <source>
        <dbReference type="ARBA" id="ARBA00011881"/>
    </source>
</evidence>
<dbReference type="PANTHER" id="PTHR11699">
    <property type="entry name" value="ALDEHYDE DEHYDROGENASE-RELATED"/>
    <property type="match status" value="1"/>
</dbReference>
<dbReference type="PROSITE" id="PS00070">
    <property type="entry name" value="ALDEHYDE_DEHYDR_CYS"/>
    <property type="match status" value="1"/>
</dbReference>
<feature type="active site" evidence="4">
    <location>
        <position position="238"/>
    </location>
</feature>
<evidence type="ECO:0000256" key="3">
    <source>
        <dbReference type="ARBA" id="ARBA00023002"/>
    </source>
</evidence>
<dbReference type="EMBL" id="CP002529">
    <property type="protein sequence ID" value="ADY01445.1"/>
    <property type="molecule type" value="Genomic_DNA"/>
</dbReference>
<dbReference type="InterPro" id="IPR016161">
    <property type="entry name" value="Ald_DH/histidinol_DH"/>
</dbReference>
<keyword evidence="8" id="KW-1185">Reference proteome</keyword>
<dbReference type="SUPFAM" id="SSF53720">
    <property type="entry name" value="ALDH-like"/>
    <property type="match status" value="1"/>
</dbReference>
<dbReference type="InterPro" id="IPR016163">
    <property type="entry name" value="Ald_DH_C"/>
</dbReference>
<organism evidence="7 8">
    <name type="scientific">Vulcanisaeta moutnovskia (strain 768-28)</name>
    <dbReference type="NCBI Taxonomy" id="985053"/>
    <lineage>
        <taxon>Archaea</taxon>
        <taxon>Thermoproteota</taxon>
        <taxon>Thermoprotei</taxon>
        <taxon>Thermoproteales</taxon>
        <taxon>Thermoproteaceae</taxon>
        <taxon>Vulcanisaeta</taxon>
    </lineage>
</organism>
<dbReference type="InterPro" id="IPR016162">
    <property type="entry name" value="Ald_DH_N"/>
</dbReference>
<dbReference type="Gene3D" id="3.40.309.10">
    <property type="entry name" value="Aldehyde Dehydrogenase, Chain A, domain 2"/>
    <property type="match status" value="1"/>
</dbReference>
<accession>F0QYL2</accession>
<dbReference type="OrthoDB" id="6342at2157"/>
<comment type="subunit">
    <text evidence="2">Homotetramer.</text>
</comment>
<dbReference type="GeneID" id="10288892"/>
<dbReference type="PROSITE" id="PS00687">
    <property type="entry name" value="ALDEHYDE_DEHYDR_GLU"/>
    <property type="match status" value="1"/>
</dbReference>
<evidence type="ECO:0000256" key="4">
    <source>
        <dbReference type="PROSITE-ProRule" id="PRU10007"/>
    </source>
</evidence>
<dbReference type="eggNOG" id="arCOG01252">
    <property type="taxonomic scope" value="Archaea"/>
</dbReference>
<evidence type="ECO:0000256" key="1">
    <source>
        <dbReference type="ARBA" id="ARBA00009986"/>
    </source>
</evidence>
<reference evidence="7 8" key="1">
    <citation type="journal article" date="2011" name="J. Bacteriol.">
        <title>Complete genome sequence of 'Vulcanisaeta moutnovskia' strain 768-28, a novel member of the hyperthermophilic crenarchaeal genus vulcanisaeta.</title>
        <authorList>
            <person name="Gumerov V.M."/>
            <person name="Mardanov A.V."/>
            <person name="Beletsky A.V."/>
            <person name="Prokofeva M.I."/>
            <person name="Bonch-Osmolovskaya E.A."/>
            <person name="Ravin N.V."/>
            <person name="Skryabin K.G."/>
        </authorList>
    </citation>
    <scope>NUCLEOTIDE SEQUENCE [LARGE SCALE GENOMIC DNA]</scope>
    <source>
        <strain evidence="7 8">768-28</strain>
    </source>
</reference>
<dbReference type="InterPro" id="IPR015590">
    <property type="entry name" value="Aldehyde_DH_dom"/>
</dbReference>
<proteinExistence type="inferred from homology"/>
<feature type="domain" description="Aldehyde dehydrogenase" evidence="6">
    <location>
        <begin position="5"/>
        <end position="468"/>
    </location>
</feature>
<dbReference type="InterPro" id="IPR016160">
    <property type="entry name" value="Ald_DH_CS_CYS"/>
</dbReference>
<gene>
    <name evidence="7" type="ordered locus">VMUT_1240</name>
</gene>
<evidence type="ECO:0000313" key="8">
    <source>
        <dbReference type="Proteomes" id="UP000007485"/>
    </source>
</evidence>
<protein>
    <submittedName>
        <fullName evidence="7">Aldehyde dehydrogenase</fullName>
    </submittedName>
</protein>
<dbReference type="HOGENOM" id="CLU_005391_1_0_2"/>
<dbReference type="FunFam" id="3.40.605.10:FF:000007">
    <property type="entry name" value="NAD/NADP-dependent betaine aldehyde dehydrogenase"/>
    <property type="match status" value="1"/>
</dbReference>
<dbReference type="Gene3D" id="3.40.605.10">
    <property type="entry name" value="Aldehyde Dehydrogenase, Chain A, domain 1"/>
    <property type="match status" value="1"/>
</dbReference>
<evidence type="ECO:0000313" key="7">
    <source>
        <dbReference type="EMBL" id="ADY01445.1"/>
    </source>
</evidence>
<dbReference type="CDD" id="cd07097">
    <property type="entry name" value="ALDH_KGSADH-YcbD"/>
    <property type="match status" value="1"/>
</dbReference>
<dbReference type="Proteomes" id="UP000007485">
    <property type="component" value="Chromosome"/>
</dbReference>
<dbReference type="STRING" id="985053.VMUT_1240"/>